<dbReference type="RefSeq" id="WP_187466707.1">
    <property type="nucleotide sequence ID" value="NZ_JACSIT010000100.1"/>
</dbReference>
<reference evidence="1" key="1">
    <citation type="submission" date="2020-08" db="EMBL/GenBank/DDBJ databases">
        <title>Lewinella bacteria from marine environments.</title>
        <authorList>
            <person name="Zhong Y."/>
        </authorList>
    </citation>
    <scope>NUCLEOTIDE SEQUENCE</scope>
    <source>
        <strain evidence="1">KCTC 42187</strain>
    </source>
</reference>
<dbReference type="AlphaFoldDB" id="A0A923PLI3"/>
<dbReference type="Proteomes" id="UP000650081">
    <property type="component" value="Unassembled WGS sequence"/>
</dbReference>
<evidence type="ECO:0000313" key="2">
    <source>
        <dbReference type="Proteomes" id="UP000650081"/>
    </source>
</evidence>
<accession>A0A923PLI3</accession>
<keyword evidence="2" id="KW-1185">Reference proteome</keyword>
<protein>
    <submittedName>
        <fullName evidence="1">Uncharacterized protein</fullName>
    </submittedName>
</protein>
<proteinExistence type="predicted"/>
<sequence length="195" mass="22174">MRDTYRVGDTIDVAFRLPGVVRSEGTSTFVNLKRVDIRSRSSASRIDQILNIEDRITDVFHNFDLLTFPGAIGNVELERISELSSGVFAEPEQDANGDFVYSFSLVPKSVGLYFYSFASIIFGQQLGLSENIVEIEDECETTKVLYRILNGATDENLDLLCESSMESLCVTDEPRRSKLYENYRRQAFHVFRVVE</sequence>
<dbReference type="EMBL" id="JACSIT010000100">
    <property type="protein sequence ID" value="MBC6994640.1"/>
    <property type="molecule type" value="Genomic_DNA"/>
</dbReference>
<comment type="caution">
    <text evidence="1">The sequence shown here is derived from an EMBL/GenBank/DDBJ whole genome shotgun (WGS) entry which is preliminary data.</text>
</comment>
<gene>
    <name evidence="1" type="ORF">H9S92_10730</name>
</gene>
<evidence type="ECO:0000313" key="1">
    <source>
        <dbReference type="EMBL" id="MBC6994640.1"/>
    </source>
</evidence>
<name>A0A923PLI3_9BACT</name>
<organism evidence="1 2">
    <name type="scientific">Neolewinella lacunae</name>
    <dbReference type="NCBI Taxonomy" id="1517758"/>
    <lineage>
        <taxon>Bacteria</taxon>
        <taxon>Pseudomonadati</taxon>
        <taxon>Bacteroidota</taxon>
        <taxon>Saprospiria</taxon>
        <taxon>Saprospirales</taxon>
        <taxon>Lewinellaceae</taxon>
        <taxon>Neolewinella</taxon>
    </lineage>
</organism>